<feature type="region of interest" description="Disordered" evidence="1">
    <location>
        <begin position="1"/>
        <end position="41"/>
    </location>
</feature>
<evidence type="ECO:0000313" key="4">
    <source>
        <dbReference type="Proteomes" id="UP000469943"/>
    </source>
</evidence>
<name>A0A7K3TAL0_9BIFI</name>
<feature type="transmembrane region" description="Helical" evidence="2">
    <location>
        <begin position="49"/>
        <end position="71"/>
    </location>
</feature>
<sequence>MKTGRRGTRMIDDVQTTTRGAVHGEGRRDARNAGDTAGRGRGVRARAGLPLRIVLGVIAAVALVVAMLAAVNLRAASTFNRATASLTANIAAVNGDAPDYAKLDTLQAQTDAQFADAGAADAVLLPSLRKAIGDNMAVSGKLTQLIKHKLDEQQASKQQSSSSSGQSSQSEQSSSSSDGATNDGGLTDEQRRQVEELLKTNGQSTTDADTNDQTDDSTVTNNTGNTSKPW</sequence>
<proteinExistence type="predicted"/>
<feature type="compositionally biased region" description="Low complexity" evidence="1">
    <location>
        <begin position="155"/>
        <end position="177"/>
    </location>
</feature>
<gene>
    <name evidence="3" type="ORF">GFD24_03010</name>
</gene>
<dbReference type="AlphaFoldDB" id="A0A7K3TAL0"/>
<evidence type="ECO:0000256" key="1">
    <source>
        <dbReference type="SAM" id="MobiDB-lite"/>
    </source>
</evidence>
<dbReference type="Proteomes" id="UP000469943">
    <property type="component" value="Unassembled WGS sequence"/>
</dbReference>
<feature type="region of interest" description="Disordered" evidence="1">
    <location>
        <begin position="151"/>
        <end position="230"/>
    </location>
</feature>
<dbReference type="OrthoDB" id="3240360at2"/>
<protein>
    <submittedName>
        <fullName evidence="3">Cell surface protein</fullName>
    </submittedName>
</protein>
<feature type="compositionally biased region" description="Basic and acidic residues" evidence="1">
    <location>
        <begin position="22"/>
        <end position="32"/>
    </location>
</feature>
<dbReference type="RefSeq" id="WP_152358387.1">
    <property type="nucleotide sequence ID" value="NZ_WBSM01000006.1"/>
</dbReference>
<feature type="compositionally biased region" description="Polar residues" evidence="1">
    <location>
        <begin position="219"/>
        <end position="230"/>
    </location>
</feature>
<keyword evidence="2" id="KW-0812">Transmembrane</keyword>
<feature type="compositionally biased region" description="Basic and acidic residues" evidence="1">
    <location>
        <begin position="188"/>
        <end position="198"/>
    </location>
</feature>
<comment type="caution">
    <text evidence="3">The sequence shown here is derived from an EMBL/GenBank/DDBJ whole genome shotgun (WGS) entry which is preliminary data.</text>
</comment>
<organism evidence="3 4">
    <name type="scientific">Bifidobacterium ramosum</name>
    <dbReference type="NCBI Taxonomy" id="1798158"/>
    <lineage>
        <taxon>Bacteria</taxon>
        <taxon>Bacillati</taxon>
        <taxon>Actinomycetota</taxon>
        <taxon>Actinomycetes</taxon>
        <taxon>Bifidobacteriales</taxon>
        <taxon>Bifidobacteriaceae</taxon>
        <taxon>Bifidobacterium</taxon>
    </lineage>
</organism>
<accession>A0A7K3TAL0</accession>
<evidence type="ECO:0000313" key="3">
    <source>
        <dbReference type="EMBL" id="NEG71204.1"/>
    </source>
</evidence>
<dbReference type="EMBL" id="WHZX01000002">
    <property type="protein sequence ID" value="NEG71204.1"/>
    <property type="molecule type" value="Genomic_DNA"/>
</dbReference>
<keyword evidence="2" id="KW-1133">Transmembrane helix</keyword>
<reference evidence="3 4" key="1">
    <citation type="submission" date="2019-10" db="EMBL/GenBank/DDBJ databases">
        <title>Bifidobacterium from non-human primates.</title>
        <authorList>
            <person name="Modesto M."/>
        </authorList>
    </citation>
    <scope>NUCLEOTIDE SEQUENCE [LARGE SCALE GENOMIC DNA]</scope>
    <source>
        <strain evidence="3 4">TREM</strain>
    </source>
</reference>
<evidence type="ECO:0000256" key="2">
    <source>
        <dbReference type="SAM" id="Phobius"/>
    </source>
</evidence>
<dbReference type="Pfam" id="PF20070">
    <property type="entry name" value="DUF6466"/>
    <property type="match status" value="1"/>
</dbReference>
<dbReference type="InterPro" id="IPR046314">
    <property type="entry name" value="DUF6466"/>
</dbReference>
<keyword evidence="2" id="KW-0472">Membrane</keyword>